<dbReference type="Gene3D" id="3.30.420.10">
    <property type="entry name" value="Ribonuclease H-like superfamily/Ribonuclease H"/>
    <property type="match status" value="1"/>
</dbReference>
<comment type="similarity">
    <text evidence="2">Belongs to the CRISPR-associated protein Cas9 family. Subtype II-A subfamily.</text>
</comment>
<evidence type="ECO:0000256" key="8">
    <source>
        <dbReference type="ARBA" id="ARBA00022884"/>
    </source>
</evidence>
<keyword evidence="4" id="KW-0479">Metal-binding</keyword>
<comment type="caution">
    <text evidence="13">Lacks conserved residue(s) required for the propagation of feature annotation.</text>
</comment>
<evidence type="ECO:0000313" key="15">
    <source>
        <dbReference type="EMBL" id="MDQ7936112.1"/>
    </source>
</evidence>
<evidence type="ECO:0000256" key="7">
    <source>
        <dbReference type="ARBA" id="ARBA00022842"/>
    </source>
</evidence>
<evidence type="ECO:0000256" key="9">
    <source>
        <dbReference type="ARBA" id="ARBA00023118"/>
    </source>
</evidence>
<evidence type="ECO:0000256" key="3">
    <source>
        <dbReference type="ARBA" id="ARBA00022722"/>
    </source>
</evidence>
<feature type="active site" description="Proton acceptor for HNH nuclease domain" evidence="13">
    <location>
        <position position="859"/>
    </location>
</feature>
<evidence type="ECO:0000256" key="5">
    <source>
        <dbReference type="ARBA" id="ARBA00022759"/>
    </source>
</evidence>
<reference evidence="15 16" key="1">
    <citation type="journal article" date="2023" name="Int. J. Syst. Evol. Microbiol.">
        <title>Lactiplantibacillus brownii sp. nov., a novel psychrotolerant species isolated from sauerkraut.</title>
        <authorList>
            <person name="Heng Y.C."/>
            <person name="Silvaraju S."/>
            <person name="Lee J.K.Y."/>
            <person name="Kittelmann S."/>
        </authorList>
    </citation>
    <scope>NUCLEOTIDE SEQUENCE [LARGE SCALE GENOMIC DNA]</scope>
    <source>
        <strain evidence="15 16">WILCCON 0030</strain>
    </source>
</reference>
<dbReference type="Pfam" id="PF13395">
    <property type="entry name" value="HNH_4"/>
    <property type="match status" value="1"/>
</dbReference>
<evidence type="ECO:0000256" key="13">
    <source>
        <dbReference type="HAMAP-Rule" id="MF_01480"/>
    </source>
</evidence>
<sequence length="1350" mass="155165">MTEKYGVGLDIGSNSIGWTVVDGNGRLKRVKGKVAIGARLFKEGQAAADRRGYRTTRRRLSRVKWRLRLLREIFDEPISKIDPNFFARRKYSAISPRDSQYDGLAKTLFNNQTDKEFYDTYPTIYHLRQALMSEKRQFDIREIYLAIHHIVKHRGNFLRTGNATNYQTVPLDLVTAFAKITDLIARINPELDLTLTSNVIQADQIKAILLRNDLSRSDRQKQIVPLMYLATGMTTDQKKQQKSVVNELAKALAGNKANVATFTMTEIDVAEKKDWSFEMGNLQDALPVIESKLEPSAMDLLETVSELYSAINLAQLIPEGLTFSQRMMEKYNQHANDLVLLKDYVKSQADRARGREIRATYDQYIAGEKSKAITQDEFYHRLGKFVKQDLLTNTFAAKIDAAMAKEDYLPKLRTKQNGSIPYQVQQNELDQIIDNQKQYYPWLAEKNPVKKRQGKFPYKLDELVGFRIPYYVGPLITADEQEASANAKFAWMVRKEGGLITPWNFDKKVDREASATRFIQRMQTTDTYLIGEEVLPQQSLIYQRFTVLNELNKIKIDDWPITLKQKQRLYEQVFKKKKTVSVKDIQHNLVSAGEYPTAPSITGLSDPKRFNSSLSTYIDYQKIMPTALLDLTKRADIEKIILWSTIFEDTGIFITKLARITWLTADQRKQLSHIRYRGWGQLSKKLLTGFEDDNGRTIIEGLWETNHNFMELRSQAEVASQITAANKQDLDDADLKDAINDLYTSPQNKKAIREVMLVLADIKRAMHGQAPSWVFIEAARGGGQKGRRTQSRASQIQAVYQDSAKEIVDSQVQQELKTKIKDKAEFNDRLVLYFMQNGRDIYTGKSINIDRLSEYDIDHILPQALIKDDSLDNRVLTDATGNREKNDSFAMERFGDKMAWQWREWHKMGLISSRKLRHLTMRSTDIDKYAVGFVNRQLVETRQIIKLVTSLIDTTYPETTIVSVKANLTHQFRVAFDFPKLREVNNYHHAFDAYLTAFLGTYLLKRYPKLERFFVYGKFAKLPINMKHFNIIRSLEKAQEPIVVPETGEVIWNKTSDLAMFEKIYNFKRILVNREIFENRGAMFNQTLYKASDNNSKKLIPKKDGFDTAIYGGYSGGTPAYLAIVKVTKKNSVEYRIIGVPTLMIVKINRLKSRGFSEKHALTELLESKFQKVNKRTGNVQTSDYEVVLPHVKFEQVIRDDVKGATHRFSLGTSTDYHNIQELILPLKFQRKLNKNTKSAADLDDVFDRIINQVQDYFQLFENRSFREKLLSSNTKFKKLVNISDKFSVLNEICKTLHANASNGDLSLLGLGTGFGRTMLSGGIKLSADAEIIYQSPTGLFERKVALKDL</sequence>
<keyword evidence="3 13" id="KW-0540">Nuclease</keyword>
<evidence type="ECO:0000256" key="10">
    <source>
        <dbReference type="ARBA" id="ARBA00023125"/>
    </source>
</evidence>
<keyword evidence="9 13" id="KW-0051">Antiviral defense</keyword>
<keyword evidence="11" id="KW-0464">Manganese</keyword>
<dbReference type="RefSeq" id="WP_308701959.1">
    <property type="nucleotide sequence ID" value="NZ_AP027463.1"/>
</dbReference>
<gene>
    <name evidence="13 15" type="primary">cas9</name>
    <name evidence="15" type="ORF">RA086_00420</name>
</gene>
<dbReference type="InterPro" id="IPR033114">
    <property type="entry name" value="HNH_CAS9"/>
</dbReference>
<keyword evidence="8 13" id="KW-0694">RNA-binding</keyword>
<evidence type="ECO:0000256" key="11">
    <source>
        <dbReference type="ARBA" id="ARBA00023211"/>
    </source>
</evidence>
<comment type="domain">
    <text evidence="13">Has 2 endonuclease domains. The discontinuous RuvC-like domain cleaves the target DNA noncomplementary to crRNA while the HNH nuclease domain cleaves the target DNA complementary to crRNA.</text>
</comment>
<organism evidence="15 16">
    <name type="scientific">Lactiplantibacillus brownii</name>
    <dbReference type="NCBI Taxonomy" id="3069269"/>
    <lineage>
        <taxon>Bacteria</taxon>
        <taxon>Bacillati</taxon>
        <taxon>Bacillota</taxon>
        <taxon>Bacilli</taxon>
        <taxon>Lactobacillales</taxon>
        <taxon>Lactobacillaceae</taxon>
        <taxon>Lactiplantibacillus</taxon>
    </lineage>
</organism>
<dbReference type="InterPro" id="IPR032240">
    <property type="entry name" value="Cas9_REC"/>
</dbReference>
<dbReference type="InterPro" id="IPR032237">
    <property type="entry name" value="Cas9_PI"/>
</dbReference>
<comment type="subunit">
    <text evidence="12 13">Monomer. Binds crRNA and tracrRNA.</text>
</comment>
<evidence type="ECO:0000259" key="14">
    <source>
        <dbReference type="PROSITE" id="PS51749"/>
    </source>
</evidence>
<comment type="similarity">
    <text evidence="13">Belongs to the CRISPR-associated Cas9 family.</text>
</comment>
<comment type="cofactor">
    <cofactor evidence="1">
        <name>Mg(2+)</name>
        <dbReference type="ChEBI" id="CHEBI:18420"/>
    </cofactor>
</comment>
<dbReference type="PROSITE" id="PS51749">
    <property type="entry name" value="HNH_CAS9"/>
    <property type="match status" value="1"/>
</dbReference>
<dbReference type="Pfam" id="PF16593">
    <property type="entry name" value="Cas9-BH"/>
    <property type="match status" value="1"/>
</dbReference>
<dbReference type="EC" id="3.1.-.-" evidence="13"/>
<evidence type="ECO:0000256" key="1">
    <source>
        <dbReference type="ARBA" id="ARBA00001946"/>
    </source>
</evidence>
<dbReference type="Proteomes" id="UP001227831">
    <property type="component" value="Unassembled WGS sequence"/>
</dbReference>
<keyword evidence="6 13" id="KW-0378">Hydrolase</keyword>
<protein>
    <recommendedName>
        <fullName evidence="13">CRISPR-associated endonuclease Cas9</fullName>
        <ecNumber evidence="13">3.1.-.-</ecNumber>
    </recommendedName>
</protein>
<dbReference type="InterPro" id="IPR003615">
    <property type="entry name" value="HNH_nuc"/>
</dbReference>
<dbReference type="Pfam" id="PF16595">
    <property type="entry name" value="Cas9_PI"/>
    <property type="match status" value="1"/>
</dbReference>
<evidence type="ECO:0000256" key="4">
    <source>
        <dbReference type="ARBA" id="ARBA00022723"/>
    </source>
</evidence>
<dbReference type="InterPro" id="IPR028629">
    <property type="entry name" value="Cas9"/>
</dbReference>
<keyword evidence="7" id="KW-0460">Magnesium</keyword>
<evidence type="ECO:0000256" key="6">
    <source>
        <dbReference type="ARBA" id="ARBA00022801"/>
    </source>
</evidence>
<feature type="active site" description="For RuvC-like nuclease domain" evidence="13">
    <location>
        <position position="10"/>
    </location>
</feature>
<comment type="function">
    <text evidence="13">CRISPR (clustered regularly interspaced short palindromic repeat) is an adaptive immune system that provides protection against mobile genetic elements (viruses, transposable elements and conjugative plasmids). CRISPR clusters contain spacers, sequences complementary to antecedent mobile elements, and target invading nucleic acids. CRISPR clusters are transcribed and processed into CRISPR RNA (crRNA). In type II CRISPR systems correct processing of pre-crRNA requires a trans-encoded small RNA (tracrRNA), endogenous ribonuclease 3 (rnc) and this protein. The tracrRNA serves as a guide for ribonuclease 3-aided processing of pre-crRNA. Subsequently Cas9/crRNA/tracrRNA endonucleolytically cleaves linear or circular dsDNA target complementary to the spacer; Cas9 is inactive in the absence of the 2 guide RNAs (gRNA). Cas9 recognizes the protospacer adjacent motif (PAM) in the CRISPR repeat sequences to help distinguish self versus nonself, as targets within the bacterial CRISPR locus do not have PAMs. PAM recognition is also required for catalytic activity.</text>
</comment>
<proteinExistence type="inferred from homology"/>
<dbReference type="Pfam" id="PF22702">
    <property type="entry name" value="Cas9_RuvC"/>
    <property type="match status" value="1"/>
</dbReference>
<dbReference type="HAMAP" id="MF_01480">
    <property type="entry name" value="Cas9"/>
    <property type="match status" value="1"/>
</dbReference>
<dbReference type="InterPro" id="IPR036397">
    <property type="entry name" value="RNaseH_sf"/>
</dbReference>
<keyword evidence="16" id="KW-1185">Reference proteome</keyword>
<dbReference type="EMBL" id="JAVCWF010000001">
    <property type="protein sequence ID" value="MDQ7936112.1"/>
    <property type="molecule type" value="Genomic_DNA"/>
</dbReference>
<keyword evidence="10 13" id="KW-0238">DNA-binding</keyword>
<evidence type="ECO:0000313" key="16">
    <source>
        <dbReference type="Proteomes" id="UP001227831"/>
    </source>
</evidence>
<feature type="domain" description="HNH Cas9-type" evidence="14">
    <location>
        <begin position="782"/>
        <end position="938"/>
    </location>
</feature>
<comment type="caution">
    <text evidence="15">The sequence shown here is derived from an EMBL/GenBank/DDBJ whole genome shotgun (WGS) entry which is preliminary data.</text>
</comment>
<evidence type="ECO:0000256" key="12">
    <source>
        <dbReference type="ARBA" id="ARBA00046380"/>
    </source>
</evidence>
<dbReference type="GO" id="GO:0004519">
    <property type="term" value="F:endonuclease activity"/>
    <property type="evidence" value="ECO:0007669"/>
    <property type="project" value="UniProtKB-KW"/>
</dbReference>
<dbReference type="NCBIfam" id="TIGR01865">
    <property type="entry name" value="cas_Csn1"/>
    <property type="match status" value="1"/>
</dbReference>
<dbReference type="InterPro" id="IPR055228">
    <property type="entry name" value="Cas9_RuvC"/>
</dbReference>
<accession>A0ABU1A6N1</accession>
<dbReference type="Pfam" id="PF16592">
    <property type="entry name" value="Cas9_REC"/>
    <property type="match status" value="1"/>
</dbReference>
<dbReference type="InterPro" id="IPR032239">
    <property type="entry name" value="Cas9-BH"/>
</dbReference>
<keyword evidence="5 13" id="KW-0255">Endonuclease</keyword>
<name>A0ABU1A6N1_9LACO</name>
<evidence type="ECO:0000256" key="2">
    <source>
        <dbReference type="ARBA" id="ARBA00005244"/>
    </source>
</evidence>